<dbReference type="Proteomes" id="UP000037425">
    <property type="component" value="Unassembled WGS sequence"/>
</dbReference>
<dbReference type="PATRIC" id="fig|106592.7.peg.2202"/>
<name>A0A0L8BN96_ENSAD</name>
<sequence length="144" mass="15789">MTDEAKALAVVFEAQRLSYLHSIVDAFIRRASSFPAAPKKARNVLAAQVAKAGGEMSWARMQPEFLKLAEKKRKRHEKKTLMAVANGTPGAAAKNAVLSGAGAHMRAEYHALLAKKAKLEQDLKETNRKLLEIKGHFDRIGAKV</sequence>
<dbReference type="EMBL" id="LGAP01000016">
    <property type="protein sequence ID" value="KOF16035.1"/>
    <property type="molecule type" value="Genomic_DNA"/>
</dbReference>
<evidence type="ECO:0000313" key="2">
    <source>
        <dbReference type="EMBL" id="KOF16035.1"/>
    </source>
</evidence>
<accession>A0A0L8BN96</accession>
<evidence type="ECO:0000313" key="3">
    <source>
        <dbReference type="Proteomes" id="UP000037425"/>
    </source>
</evidence>
<reference evidence="3" key="1">
    <citation type="submission" date="2015-07" db="EMBL/GenBank/DDBJ databases">
        <title>Whole genome sequence of an Ensifer adhaerens strain isolated from a cave pool in the Wind Cave National Park.</title>
        <authorList>
            <person name="Eng W.W.H."/>
            <person name="Gan H.M."/>
            <person name="Barton H.A."/>
            <person name="Savka M.A."/>
        </authorList>
    </citation>
    <scope>NUCLEOTIDE SEQUENCE [LARGE SCALE GENOMIC DNA]</scope>
    <source>
        <strain evidence="3">SD006</strain>
    </source>
</reference>
<proteinExistence type="predicted"/>
<comment type="caution">
    <text evidence="2">The sequence shown here is derived from an EMBL/GenBank/DDBJ whole genome shotgun (WGS) entry which is preliminary data.</text>
</comment>
<organism evidence="2 3">
    <name type="scientific">Ensifer adhaerens</name>
    <name type="common">Sinorhizobium morelense</name>
    <dbReference type="NCBI Taxonomy" id="106592"/>
    <lineage>
        <taxon>Bacteria</taxon>
        <taxon>Pseudomonadati</taxon>
        <taxon>Pseudomonadota</taxon>
        <taxon>Alphaproteobacteria</taxon>
        <taxon>Hyphomicrobiales</taxon>
        <taxon>Rhizobiaceae</taxon>
        <taxon>Sinorhizobium/Ensifer group</taxon>
        <taxon>Ensifer</taxon>
    </lineage>
</organism>
<evidence type="ECO:0000256" key="1">
    <source>
        <dbReference type="SAM" id="Coils"/>
    </source>
</evidence>
<keyword evidence="1" id="KW-0175">Coiled coil</keyword>
<protein>
    <submittedName>
        <fullName evidence="2">Uncharacterized protein</fullName>
    </submittedName>
</protein>
<gene>
    <name evidence="2" type="ORF">AC244_21765</name>
</gene>
<feature type="coiled-coil region" evidence="1">
    <location>
        <begin position="109"/>
        <end position="136"/>
    </location>
</feature>
<dbReference type="AlphaFoldDB" id="A0A0L8BN96"/>